<protein>
    <submittedName>
        <fullName evidence="1">Uncharacterized protein</fullName>
    </submittedName>
</protein>
<gene>
    <name evidence="1" type="ORF">I598_1902</name>
</gene>
<accession>A0A161ILN8</accession>
<dbReference type="AlphaFoldDB" id="A0A161ILN8"/>
<keyword evidence="2" id="KW-1185">Reference proteome</keyword>
<dbReference type="EMBL" id="CP014209">
    <property type="protein sequence ID" value="ANC31450.1"/>
    <property type="molecule type" value="Genomic_DNA"/>
</dbReference>
<proteinExistence type="predicted"/>
<organism evidence="1 2">
    <name type="scientific">Isoptericola dokdonensis DS-3</name>
    <dbReference type="NCBI Taxonomy" id="1300344"/>
    <lineage>
        <taxon>Bacteria</taxon>
        <taxon>Bacillati</taxon>
        <taxon>Actinomycetota</taxon>
        <taxon>Actinomycetes</taxon>
        <taxon>Micrococcales</taxon>
        <taxon>Promicromonosporaceae</taxon>
        <taxon>Isoptericola</taxon>
    </lineage>
</organism>
<dbReference type="RefSeq" id="WP_157557198.1">
    <property type="nucleotide sequence ID" value="NZ_CP014209.1"/>
</dbReference>
<name>A0A161ILN8_9MICO</name>
<sequence>MLAALDGVTADAALAALQRLTPAIQALLMHELAPAPEPDPWELRG</sequence>
<evidence type="ECO:0000313" key="1">
    <source>
        <dbReference type="EMBL" id="ANC31450.1"/>
    </source>
</evidence>
<dbReference type="KEGG" id="ido:I598_1902"/>
<reference evidence="1 2" key="1">
    <citation type="submission" date="2016-01" db="EMBL/GenBank/DDBJ databases">
        <title>Complete genome sequence of a soil Actinobacterium, Isoptericola dokdonensis DS-3.</title>
        <authorList>
            <person name="Kwon S.-K."/>
            <person name="Kim J.F."/>
        </authorList>
    </citation>
    <scope>NUCLEOTIDE SEQUENCE [LARGE SCALE GENOMIC DNA]</scope>
    <source>
        <strain evidence="1 2">DS-3</strain>
    </source>
</reference>
<evidence type="ECO:0000313" key="2">
    <source>
        <dbReference type="Proteomes" id="UP000076794"/>
    </source>
</evidence>
<dbReference type="Proteomes" id="UP000076794">
    <property type="component" value="Chromosome"/>
</dbReference>
<dbReference type="STRING" id="1300344.I598_1902"/>